<evidence type="ECO:0000313" key="2">
    <source>
        <dbReference type="Proteomes" id="UP001234178"/>
    </source>
</evidence>
<dbReference type="EMBL" id="JAOYFB010000004">
    <property type="protein sequence ID" value="KAK4014627.1"/>
    <property type="molecule type" value="Genomic_DNA"/>
</dbReference>
<protein>
    <submittedName>
        <fullName evidence="1">Uncharacterized protein</fullName>
    </submittedName>
</protein>
<name>A0ABQ9ZNX1_9CRUS</name>
<sequence>MKQSVDWKGKRVIDCRVRDQCVESEILSHETPVILLIQQGSQLSSRSGCPTIRPSNLYWQSSSAGNLLCMQILNKELGGTVKRKDVCEDGQFEIQIEKECPLFKG</sequence>
<evidence type="ECO:0000313" key="1">
    <source>
        <dbReference type="EMBL" id="KAK4014627.1"/>
    </source>
</evidence>
<dbReference type="InterPro" id="IPR029062">
    <property type="entry name" value="Class_I_gatase-like"/>
</dbReference>
<gene>
    <name evidence="1" type="ORF">OUZ56_027145</name>
</gene>
<organism evidence="1 2">
    <name type="scientific">Daphnia magna</name>
    <dbReference type="NCBI Taxonomy" id="35525"/>
    <lineage>
        <taxon>Eukaryota</taxon>
        <taxon>Metazoa</taxon>
        <taxon>Ecdysozoa</taxon>
        <taxon>Arthropoda</taxon>
        <taxon>Crustacea</taxon>
        <taxon>Branchiopoda</taxon>
        <taxon>Diplostraca</taxon>
        <taxon>Cladocera</taxon>
        <taxon>Anomopoda</taxon>
        <taxon>Daphniidae</taxon>
        <taxon>Daphnia</taxon>
    </lineage>
</organism>
<dbReference type="Proteomes" id="UP001234178">
    <property type="component" value="Unassembled WGS sequence"/>
</dbReference>
<accession>A0ABQ9ZNX1</accession>
<proteinExistence type="predicted"/>
<dbReference type="Gene3D" id="3.40.50.880">
    <property type="match status" value="1"/>
</dbReference>
<keyword evidence="2" id="KW-1185">Reference proteome</keyword>
<comment type="caution">
    <text evidence="1">The sequence shown here is derived from an EMBL/GenBank/DDBJ whole genome shotgun (WGS) entry which is preliminary data.</text>
</comment>
<reference evidence="1 2" key="1">
    <citation type="journal article" date="2023" name="Nucleic Acids Res.">
        <title>The hologenome of Daphnia magna reveals possible DNA methylation and microbiome-mediated evolution of the host genome.</title>
        <authorList>
            <person name="Chaturvedi A."/>
            <person name="Li X."/>
            <person name="Dhandapani V."/>
            <person name="Marshall H."/>
            <person name="Kissane S."/>
            <person name="Cuenca-Cambronero M."/>
            <person name="Asole G."/>
            <person name="Calvet F."/>
            <person name="Ruiz-Romero M."/>
            <person name="Marangio P."/>
            <person name="Guigo R."/>
            <person name="Rago D."/>
            <person name="Mirbahai L."/>
            <person name="Eastwood N."/>
            <person name="Colbourne J.K."/>
            <person name="Zhou J."/>
            <person name="Mallon E."/>
            <person name="Orsini L."/>
        </authorList>
    </citation>
    <scope>NUCLEOTIDE SEQUENCE [LARGE SCALE GENOMIC DNA]</scope>
    <source>
        <strain evidence="1">LRV0_1</strain>
    </source>
</reference>